<evidence type="ECO:0000256" key="1">
    <source>
        <dbReference type="ARBA" id="ARBA00009374"/>
    </source>
</evidence>
<dbReference type="OMA" id="DCCTEEI"/>
<keyword evidence="2" id="KW-0479">Metal-binding</keyword>
<dbReference type="InterPro" id="IPR044585">
    <property type="entry name" value="FLZ10/11"/>
</dbReference>
<keyword evidence="3" id="KW-0862">Zinc</keyword>
<name>A0A0A0LBN9_CUCSA</name>
<keyword evidence="3" id="KW-0863">Zinc-finger</keyword>
<dbReference type="Gramene" id="KGN58057">
    <property type="protein sequence ID" value="KGN58057"/>
    <property type="gene ID" value="Csa_3G477700"/>
</dbReference>
<accession>A0A0A0LBN9</accession>
<evidence type="ECO:0000313" key="6">
    <source>
        <dbReference type="EMBL" id="KGN58057.1"/>
    </source>
</evidence>
<gene>
    <name evidence="6" type="ORF">Csa_3G477700</name>
</gene>
<evidence type="ECO:0000313" key="7">
    <source>
        <dbReference type="Proteomes" id="UP000029981"/>
    </source>
</evidence>
<dbReference type="PANTHER" id="PTHR46868">
    <property type="entry name" value="FCS-LIKE ZINC FINGER 11"/>
    <property type="match status" value="1"/>
</dbReference>
<reference evidence="6 7" key="1">
    <citation type="journal article" date="2009" name="Nat. Genet.">
        <title>The genome of the cucumber, Cucumis sativus L.</title>
        <authorList>
            <person name="Huang S."/>
            <person name="Li R."/>
            <person name="Zhang Z."/>
            <person name="Li L."/>
            <person name="Gu X."/>
            <person name="Fan W."/>
            <person name="Lucas W.J."/>
            <person name="Wang X."/>
            <person name="Xie B."/>
            <person name="Ni P."/>
            <person name="Ren Y."/>
            <person name="Zhu H."/>
            <person name="Li J."/>
            <person name="Lin K."/>
            <person name="Jin W."/>
            <person name="Fei Z."/>
            <person name="Li G."/>
            <person name="Staub J."/>
            <person name="Kilian A."/>
            <person name="van der Vossen E.A."/>
            <person name="Wu Y."/>
            <person name="Guo J."/>
            <person name="He J."/>
            <person name="Jia Z."/>
            <person name="Ren Y."/>
            <person name="Tian G."/>
            <person name="Lu Y."/>
            <person name="Ruan J."/>
            <person name="Qian W."/>
            <person name="Wang M."/>
            <person name="Huang Q."/>
            <person name="Li B."/>
            <person name="Xuan Z."/>
            <person name="Cao J."/>
            <person name="Asan"/>
            <person name="Wu Z."/>
            <person name="Zhang J."/>
            <person name="Cai Q."/>
            <person name="Bai Y."/>
            <person name="Zhao B."/>
            <person name="Han Y."/>
            <person name="Li Y."/>
            <person name="Li X."/>
            <person name="Wang S."/>
            <person name="Shi Q."/>
            <person name="Liu S."/>
            <person name="Cho W.K."/>
            <person name="Kim J.Y."/>
            <person name="Xu Y."/>
            <person name="Heller-Uszynska K."/>
            <person name="Miao H."/>
            <person name="Cheng Z."/>
            <person name="Zhang S."/>
            <person name="Wu J."/>
            <person name="Yang Y."/>
            <person name="Kang H."/>
            <person name="Li M."/>
            <person name="Liang H."/>
            <person name="Ren X."/>
            <person name="Shi Z."/>
            <person name="Wen M."/>
            <person name="Jian M."/>
            <person name="Yang H."/>
            <person name="Zhang G."/>
            <person name="Yang Z."/>
            <person name="Chen R."/>
            <person name="Liu S."/>
            <person name="Li J."/>
            <person name="Ma L."/>
            <person name="Liu H."/>
            <person name="Zhou Y."/>
            <person name="Zhao J."/>
            <person name="Fang X."/>
            <person name="Li G."/>
            <person name="Fang L."/>
            <person name="Li Y."/>
            <person name="Liu D."/>
            <person name="Zheng H."/>
            <person name="Zhang Y."/>
            <person name="Qin N."/>
            <person name="Li Z."/>
            <person name="Yang G."/>
            <person name="Yang S."/>
            <person name="Bolund L."/>
            <person name="Kristiansen K."/>
            <person name="Zheng H."/>
            <person name="Li S."/>
            <person name="Zhang X."/>
            <person name="Yang H."/>
            <person name="Wang J."/>
            <person name="Sun R."/>
            <person name="Zhang B."/>
            <person name="Jiang S."/>
            <person name="Wang J."/>
            <person name="Du Y."/>
            <person name="Li S."/>
        </authorList>
    </citation>
    <scope>NUCLEOTIDE SEQUENCE [LARGE SCALE GENOMIC DNA]</scope>
    <source>
        <strain evidence="7">cv. 9930</strain>
    </source>
</reference>
<dbReference type="Pfam" id="PF04570">
    <property type="entry name" value="zf-FLZ"/>
    <property type="match status" value="1"/>
</dbReference>
<keyword evidence="7" id="KW-1185">Reference proteome</keyword>
<sequence length="400" mass="43045">MAQSDSDSYLQSGSLGKHISSSLFSIPGFFAGLGSKSSVDSDSLRSPTSPLDFRLFSNLSNPFGFKSISSAETESGRQNKFVSSEVGLGIINSIVVDDCGTTSEPRDSNWRKNVIFGPQIKTKISKSSNHYIKYLGSSLKSYSLPSNYTISSLSKAKIPSSNSGAIDNICGNGEFSALESEPPFENNASFLSNAASFSSSGIDLTQNSDPSTENFPLESNNTIFPMINNSPQRENSLPIKSCSLPITIGSSNAYVGSLTAREIELSEDYTCIISHGPNPKTTHIFGDCILECHTDENIGSSTIEEPGIESSPLGSCPEGFDHGVVDANLQICYSCKKVLKEEHDIYLCRDGKAFCSSQCSSEEIFGEHKLNKTSKDDSESSAGSSYHEEDLFIMGLPFAL</sequence>
<proteinExistence type="inferred from homology"/>
<dbReference type="AlphaFoldDB" id="A0A0A0LBN9"/>
<reference evidence="6 7" key="4">
    <citation type="journal article" date="2011" name="BMC Genomics">
        <title>RNA-Seq improves annotation of protein-coding genes in the cucumber genome.</title>
        <authorList>
            <person name="Li Z."/>
            <person name="Zhang Z."/>
            <person name="Yan P."/>
            <person name="Huang S."/>
            <person name="Fei Z."/>
            <person name="Lin K."/>
        </authorList>
    </citation>
    <scope>NUCLEOTIDE SEQUENCE [LARGE SCALE GENOMIC DNA]</scope>
    <source>
        <strain evidence="7">cv. 9930</strain>
    </source>
</reference>
<dbReference type="EMBL" id="CM002924">
    <property type="protein sequence ID" value="KGN58057.1"/>
    <property type="molecule type" value="Genomic_DNA"/>
</dbReference>
<evidence type="ECO:0000256" key="2">
    <source>
        <dbReference type="ARBA" id="ARBA00022723"/>
    </source>
</evidence>
<dbReference type="GO" id="GO:0008270">
    <property type="term" value="F:zinc ion binding"/>
    <property type="evidence" value="ECO:0007669"/>
    <property type="project" value="UniProtKB-KW"/>
</dbReference>
<dbReference type="eggNOG" id="ENOG502REA0">
    <property type="taxonomic scope" value="Eukaryota"/>
</dbReference>
<dbReference type="PROSITE" id="PS51795">
    <property type="entry name" value="ZF_FLZ"/>
    <property type="match status" value="1"/>
</dbReference>
<dbReference type="InterPro" id="IPR007650">
    <property type="entry name" value="Zf-FLZ_dom"/>
</dbReference>
<dbReference type="Proteomes" id="UP000029981">
    <property type="component" value="Chromosome 3"/>
</dbReference>
<comment type="similarity">
    <text evidence="1">Belongs to the FLZ family.</text>
</comment>
<feature type="zinc finger region" description="FLZ-type" evidence="4">
    <location>
        <begin position="327"/>
        <end position="371"/>
    </location>
</feature>
<evidence type="ECO:0000256" key="4">
    <source>
        <dbReference type="PROSITE-ProRule" id="PRU01131"/>
    </source>
</evidence>
<reference evidence="6 7" key="2">
    <citation type="journal article" date="2009" name="PLoS ONE">
        <title>An integrated genetic and cytogenetic map of the cucumber genome.</title>
        <authorList>
            <person name="Ren Y."/>
            <person name="Zhang Z."/>
            <person name="Liu J."/>
            <person name="Staub J.E."/>
            <person name="Han Y."/>
            <person name="Cheng Z."/>
            <person name="Li X."/>
            <person name="Lu J."/>
            <person name="Miao H."/>
            <person name="Kang H."/>
            <person name="Xie B."/>
            <person name="Gu X."/>
            <person name="Wang X."/>
            <person name="Du Y."/>
            <person name="Jin W."/>
            <person name="Huang S."/>
        </authorList>
    </citation>
    <scope>NUCLEOTIDE SEQUENCE [LARGE SCALE GENOMIC DNA]</scope>
    <source>
        <strain evidence="7">cv. 9930</strain>
    </source>
</reference>
<dbReference type="PANTHER" id="PTHR46868:SF4">
    <property type="entry name" value="FLZ-TYPE DOMAIN-CONTAINING PROTEIN"/>
    <property type="match status" value="1"/>
</dbReference>
<protein>
    <recommendedName>
        <fullName evidence="5">FLZ-type domain-containing protein</fullName>
    </recommendedName>
</protein>
<dbReference type="STRING" id="3659.A0A0A0LBN9"/>
<evidence type="ECO:0000256" key="3">
    <source>
        <dbReference type="ARBA" id="ARBA00022771"/>
    </source>
</evidence>
<evidence type="ECO:0000259" key="5">
    <source>
        <dbReference type="PROSITE" id="PS51795"/>
    </source>
</evidence>
<feature type="domain" description="FLZ-type" evidence="5">
    <location>
        <begin position="327"/>
        <end position="371"/>
    </location>
</feature>
<reference evidence="6 7" key="3">
    <citation type="journal article" date="2010" name="BMC Genomics">
        <title>Transcriptome sequencing and comparative analysis of cucumber flowers with different sex types.</title>
        <authorList>
            <person name="Guo S."/>
            <person name="Zheng Y."/>
            <person name="Joung J.G."/>
            <person name="Liu S."/>
            <person name="Zhang Z."/>
            <person name="Crasta O.R."/>
            <person name="Sobral B.W."/>
            <person name="Xu Y."/>
            <person name="Huang S."/>
            <person name="Fei Z."/>
        </authorList>
    </citation>
    <scope>NUCLEOTIDE SEQUENCE [LARGE SCALE GENOMIC DNA]</scope>
    <source>
        <strain evidence="7">cv. 9930</strain>
    </source>
</reference>
<organism evidence="6 7">
    <name type="scientific">Cucumis sativus</name>
    <name type="common">Cucumber</name>
    <dbReference type="NCBI Taxonomy" id="3659"/>
    <lineage>
        <taxon>Eukaryota</taxon>
        <taxon>Viridiplantae</taxon>
        <taxon>Streptophyta</taxon>
        <taxon>Embryophyta</taxon>
        <taxon>Tracheophyta</taxon>
        <taxon>Spermatophyta</taxon>
        <taxon>Magnoliopsida</taxon>
        <taxon>eudicotyledons</taxon>
        <taxon>Gunneridae</taxon>
        <taxon>Pentapetalae</taxon>
        <taxon>rosids</taxon>
        <taxon>fabids</taxon>
        <taxon>Cucurbitales</taxon>
        <taxon>Cucurbitaceae</taxon>
        <taxon>Benincaseae</taxon>
        <taxon>Cucumis</taxon>
    </lineage>
</organism>